<comment type="caution">
    <text evidence="1">The sequence shown here is derived from an EMBL/GenBank/DDBJ whole genome shotgun (WGS) entry which is preliminary data.</text>
</comment>
<dbReference type="SUPFAM" id="SSF143011">
    <property type="entry name" value="RelE-like"/>
    <property type="match status" value="1"/>
</dbReference>
<accession>A0ABW1UGX5</accession>
<dbReference type="InterPro" id="IPR035093">
    <property type="entry name" value="RelE/ParE_toxin_dom_sf"/>
</dbReference>
<sequence length="103" mass="12003">MVYEVVPSNQVRRYLKKLKERPLKQTFVTIIYDLIANTPTAGNQKKGDLAGIYVRSFKYKGTQYRIAYTITTQRLVLLLIAGTHENFYQQLRSYLSENHTLSN</sequence>
<evidence type="ECO:0000313" key="1">
    <source>
        <dbReference type="EMBL" id="MFC6295137.1"/>
    </source>
</evidence>
<dbReference type="Pfam" id="PF15781">
    <property type="entry name" value="ParE-like_toxin"/>
    <property type="match status" value="1"/>
</dbReference>
<dbReference type="RefSeq" id="WP_137606871.1">
    <property type="nucleotide sequence ID" value="NZ_BJDH01000003.1"/>
</dbReference>
<dbReference type="EMBL" id="JBHSSB010000016">
    <property type="protein sequence ID" value="MFC6295137.1"/>
    <property type="molecule type" value="Genomic_DNA"/>
</dbReference>
<gene>
    <name evidence="1" type="ORF">ACFQH1_07975</name>
</gene>
<reference evidence="2" key="1">
    <citation type="journal article" date="2019" name="Int. J. Syst. Evol. Microbiol.">
        <title>The Global Catalogue of Microorganisms (GCM) 10K type strain sequencing project: providing services to taxonomists for standard genome sequencing and annotation.</title>
        <authorList>
            <consortium name="The Broad Institute Genomics Platform"/>
            <consortium name="The Broad Institute Genome Sequencing Center for Infectious Disease"/>
            <person name="Wu L."/>
            <person name="Ma J."/>
        </authorList>
    </citation>
    <scope>NUCLEOTIDE SEQUENCE [LARGE SCALE GENOMIC DNA]</scope>
    <source>
        <strain evidence="2">CCM 8934</strain>
    </source>
</reference>
<name>A0ABW1UGX5_9LACO</name>
<proteinExistence type="predicted"/>
<dbReference type="Proteomes" id="UP001596227">
    <property type="component" value="Unassembled WGS sequence"/>
</dbReference>
<keyword evidence="2" id="KW-1185">Reference proteome</keyword>
<organism evidence="1 2">
    <name type="scientific">Lactiplantibacillus daoliensis</name>
    <dbReference type="NCBI Taxonomy" id="2559916"/>
    <lineage>
        <taxon>Bacteria</taxon>
        <taxon>Bacillati</taxon>
        <taxon>Bacillota</taxon>
        <taxon>Bacilli</taxon>
        <taxon>Lactobacillales</taxon>
        <taxon>Lactobacillaceae</taxon>
        <taxon>Lactiplantibacillus</taxon>
    </lineage>
</organism>
<evidence type="ECO:0000313" key="2">
    <source>
        <dbReference type="Proteomes" id="UP001596227"/>
    </source>
</evidence>
<dbReference type="Gene3D" id="3.30.2310.20">
    <property type="entry name" value="RelE-like"/>
    <property type="match status" value="1"/>
</dbReference>
<protein>
    <submittedName>
        <fullName evidence="1">Type II toxin-antitoxin system RelE/ParE family toxin</fullName>
    </submittedName>
</protein>
<dbReference type="InterPro" id="IPR031552">
    <property type="entry name" value="ParE-like_toxin"/>
</dbReference>